<dbReference type="GO" id="GO:0005829">
    <property type="term" value="C:cytosol"/>
    <property type="evidence" value="ECO:0007669"/>
    <property type="project" value="TreeGrafter"/>
</dbReference>
<dbReference type="PANTHER" id="PTHR43384">
    <property type="entry name" value="SEPTUM SITE-DETERMINING PROTEIN MIND HOMOLOG, CHLOROPLASTIC-RELATED"/>
    <property type="match status" value="1"/>
</dbReference>
<evidence type="ECO:0000259" key="2">
    <source>
        <dbReference type="Pfam" id="PF13614"/>
    </source>
</evidence>
<keyword evidence="4" id="KW-1185">Reference proteome</keyword>
<proteinExistence type="predicted"/>
<dbReference type="GO" id="GO:0016887">
    <property type="term" value="F:ATP hydrolysis activity"/>
    <property type="evidence" value="ECO:0007669"/>
    <property type="project" value="TreeGrafter"/>
</dbReference>
<dbReference type="EMBL" id="SSOB01000041">
    <property type="protein sequence ID" value="THF74379.1"/>
    <property type="molecule type" value="Genomic_DNA"/>
</dbReference>
<comment type="caution">
    <text evidence="3">The sequence shown here is derived from an EMBL/GenBank/DDBJ whole genome shotgun (WGS) entry which is preliminary data.</text>
</comment>
<dbReference type="GO" id="GO:0009898">
    <property type="term" value="C:cytoplasmic side of plasma membrane"/>
    <property type="evidence" value="ECO:0007669"/>
    <property type="project" value="TreeGrafter"/>
</dbReference>
<feature type="domain" description="AAA" evidence="2">
    <location>
        <begin position="264"/>
        <end position="407"/>
    </location>
</feature>
<dbReference type="InterPro" id="IPR025669">
    <property type="entry name" value="AAA_dom"/>
</dbReference>
<dbReference type="InterPro" id="IPR050625">
    <property type="entry name" value="ParA/MinD_ATPase"/>
</dbReference>
<dbReference type="RefSeq" id="WP_136372634.1">
    <property type="nucleotide sequence ID" value="NZ_SSOB01000041.1"/>
</dbReference>
<dbReference type="PANTHER" id="PTHR43384:SF13">
    <property type="entry name" value="SLR0110 PROTEIN"/>
    <property type="match status" value="1"/>
</dbReference>
<dbReference type="Proteomes" id="UP000310636">
    <property type="component" value="Unassembled WGS sequence"/>
</dbReference>
<dbReference type="GO" id="GO:0005524">
    <property type="term" value="F:ATP binding"/>
    <property type="evidence" value="ECO:0007669"/>
    <property type="project" value="TreeGrafter"/>
</dbReference>
<dbReference type="InterPro" id="IPR027417">
    <property type="entry name" value="P-loop_NTPase"/>
</dbReference>
<dbReference type="OrthoDB" id="9794577at2"/>
<evidence type="ECO:0000313" key="3">
    <source>
        <dbReference type="EMBL" id="THF74379.1"/>
    </source>
</evidence>
<dbReference type="SUPFAM" id="SSF52540">
    <property type="entry name" value="P-loop containing nucleoside triphosphate hydrolases"/>
    <property type="match status" value="1"/>
</dbReference>
<reference evidence="3 4" key="1">
    <citation type="submission" date="2019-04" db="EMBL/GenBank/DDBJ databases">
        <title>Cohnella sp. nov. isolated from preserved vegetables.</title>
        <authorList>
            <person name="Lin S.-Y."/>
            <person name="Hung M.-H."/>
            <person name="Young C.-C."/>
        </authorList>
    </citation>
    <scope>NUCLEOTIDE SEQUENCE [LARGE SCALE GENOMIC DNA]</scope>
    <source>
        <strain evidence="3 4">CC-MHH1044</strain>
    </source>
</reference>
<gene>
    <name evidence="3" type="ORF">E6C55_25385</name>
</gene>
<organism evidence="3 4">
    <name type="scientific">Cohnella fermenti</name>
    <dbReference type="NCBI Taxonomy" id="2565925"/>
    <lineage>
        <taxon>Bacteria</taxon>
        <taxon>Bacillati</taxon>
        <taxon>Bacillota</taxon>
        <taxon>Bacilli</taxon>
        <taxon>Bacillales</taxon>
        <taxon>Paenibacillaceae</taxon>
        <taxon>Cohnella</taxon>
    </lineage>
</organism>
<protein>
    <recommendedName>
        <fullName evidence="2">AAA domain-containing protein</fullName>
    </recommendedName>
</protein>
<accession>A0A4S4BIY9</accession>
<feature type="region of interest" description="Disordered" evidence="1">
    <location>
        <begin position="128"/>
        <end position="220"/>
    </location>
</feature>
<sequence>MLIALFRPHQRERKAWIARLRESGYTVQIVHDPERIAQGTAIIVIDRSVGRWKDFVRMVDSLEIPIVLLADNEQDLPEDWKLLHVAGIIRSDTSTDQLFERILANQTNTQNQGEKAPAFPYDETSLVLPERKSNSDEAHPITSESRTSLRKALSQHAGDKTLSQRQATRELDADPSAQDSERLITPGPLPDSEPVSVQGNGDDSEAMAKKAWADRDEKQQAEPEVMVLVQASNSTHNPLVRDETIGPHPPVVASRPSANMPAVAAVYAAKGGVGKTTFLLHMAARLAKEGQRVCVVDMDLLFGTVAAMLNMKPPKTIVDLLQRIEDPKASRACLLPTEPGFLVVAAPLQPGRFRLEPAQLLTLLGFLKEETDLVLIDLPAAFDSLTRQVLQASDQLFLMTTDEPASLLNLERVGPLLAGLRPSPESWLVWNRLTAPAPHVLWKERLPWPTALELPEDATVTSAVRRGEWIPVSPTSPYRLQMGRLVDPWLGKEPDPSAGSGKNRLLKRWLFK</sequence>
<name>A0A4S4BIY9_9BACL</name>
<dbReference type="AlphaFoldDB" id="A0A4S4BIY9"/>
<feature type="compositionally biased region" description="Basic and acidic residues" evidence="1">
    <location>
        <begin position="206"/>
        <end position="220"/>
    </location>
</feature>
<dbReference type="GO" id="GO:0051782">
    <property type="term" value="P:negative regulation of cell division"/>
    <property type="evidence" value="ECO:0007669"/>
    <property type="project" value="TreeGrafter"/>
</dbReference>
<evidence type="ECO:0000256" key="1">
    <source>
        <dbReference type="SAM" id="MobiDB-lite"/>
    </source>
</evidence>
<dbReference type="Pfam" id="PF13614">
    <property type="entry name" value="AAA_31"/>
    <property type="match status" value="1"/>
</dbReference>
<dbReference type="Gene3D" id="3.40.50.300">
    <property type="entry name" value="P-loop containing nucleotide triphosphate hydrolases"/>
    <property type="match status" value="1"/>
</dbReference>
<feature type="compositionally biased region" description="Basic and acidic residues" evidence="1">
    <location>
        <begin position="129"/>
        <end position="139"/>
    </location>
</feature>
<evidence type="ECO:0000313" key="4">
    <source>
        <dbReference type="Proteomes" id="UP000310636"/>
    </source>
</evidence>